<dbReference type="InterPro" id="IPR002201">
    <property type="entry name" value="Glyco_trans_9"/>
</dbReference>
<dbReference type="InterPro" id="IPR051199">
    <property type="entry name" value="LPS_LOS_Heptosyltrfase"/>
</dbReference>
<evidence type="ECO:0000256" key="2">
    <source>
        <dbReference type="ARBA" id="ARBA00022679"/>
    </source>
</evidence>
<dbReference type="SUPFAM" id="SSF53756">
    <property type="entry name" value="UDP-Glycosyltransferase/glycogen phosphorylase"/>
    <property type="match status" value="1"/>
</dbReference>
<accession>A0A7J5UTM3</accession>
<proteinExistence type="predicted"/>
<dbReference type="Pfam" id="PF01075">
    <property type="entry name" value="Glyco_transf_9"/>
    <property type="match status" value="1"/>
</dbReference>
<comment type="caution">
    <text evidence="3">The sequence shown here is derived from an EMBL/GenBank/DDBJ whole genome shotgun (WGS) entry which is preliminary data.</text>
</comment>
<organism evidence="3 4">
    <name type="scientific">Georgenia thermotolerans</name>
    <dbReference type="NCBI Taxonomy" id="527326"/>
    <lineage>
        <taxon>Bacteria</taxon>
        <taxon>Bacillati</taxon>
        <taxon>Actinomycetota</taxon>
        <taxon>Actinomycetes</taxon>
        <taxon>Micrococcales</taxon>
        <taxon>Bogoriellaceae</taxon>
        <taxon>Georgenia</taxon>
    </lineage>
</organism>
<evidence type="ECO:0000256" key="1">
    <source>
        <dbReference type="ARBA" id="ARBA00022676"/>
    </source>
</evidence>
<sequence length="385" mass="40031">MVTPTTAAPALAVGPLAPRFEDVERIAVLRGGGLGDLLFALPAVEALAAAYPAARITLLGTPLHADLLAGRPGPVAGVEVLPLARGVRESPGREEDPAGTDRFLDRLAARQFDLAVQVHGGGRFSNPFLLRLGARHTVGTRTPDAAALERTIPYRYYQHEVLRALEVVGLAGAPPVMLEPRVTVTEAERAGARELRAPGAPALLVVHPGATDARRRWPPARFADVAAAAAAAGAQVVVVGAGEDVPAAEEIVDRARAALPPAARSRVTSRAGRLTLPGLTGLLAEADVLLGNDSGPRHLAQAVGAATVGVYWFGNVINAGPLGRARHRVHLGWMTTCPVCGRDVTSETAPRCEHEDSFVADIGVEPVRADVLDLLAAPSGGVGPW</sequence>
<dbReference type="GO" id="GO:0008713">
    <property type="term" value="F:ADP-heptose-lipopolysaccharide heptosyltransferase activity"/>
    <property type="evidence" value="ECO:0007669"/>
    <property type="project" value="TreeGrafter"/>
</dbReference>
<dbReference type="PANTHER" id="PTHR30160:SF1">
    <property type="entry name" value="LIPOPOLYSACCHARIDE 1,2-N-ACETYLGLUCOSAMINETRANSFERASE-RELATED"/>
    <property type="match status" value="1"/>
</dbReference>
<name>A0A7J5UTM3_9MICO</name>
<dbReference type="PANTHER" id="PTHR30160">
    <property type="entry name" value="TETRAACYLDISACCHARIDE 4'-KINASE-RELATED"/>
    <property type="match status" value="1"/>
</dbReference>
<dbReference type="Proteomes" id="UP000451860">
    <property type="component" value="Unassembled WGS sequence"/>
</dbReference>
<dbReference type="Gene3D" id="3.40.50.2000">
    <property type="entry name" value="Glycogen Phosphorylase B"/>
    <property type="match status" value="2"/>
</dbReference>
<dbReference type="GO" id="GO:0005829">
    <property type="term" value="C:cytosol"/>
    <property type="evidence" value="ECO:0007669"/>
    <property type="project" value="TreeGrafter"/>
</dbReference>
<dbReference type="GO" id="GO:0009244">
    <property type="term" value="P:lipopolysaccharide core region biosynthetic process"/>
    <property type="evidence" value="ECO:0007669"/>
    <property type="project" value="TreeGrafter"/>
</dbReference>
<evidence type="ECO:0000313" key="4">
    <source>
        <dbReference type="Proteomes" id="UP000451860"/>
    </source>
</evidence>
<gene>
    <name evidence="3" type="ORF">GB883_03075</name>
</gene>
<protein>
    <submittedName>
        <fullName evidence="3">Glycosyltransferase family 9 protein</fullName>
    </submittedName>
</protein>
<dbReference type="RefSeq" id="WP_152203072.1">
    <property type="nucleotide sequence ID" value="NZ_VUKF01000022.1"/>
</dbReference>
<keyword evidence="1" id="KW-0328">Glycosyltransferase</keyword>
<reference evidence="3 4" key="1">
    <citation type="submission" date="2019-10" db="EMBL/GenBank/DDBJ databases">
        <title>Georgenia wutianyii sp. nov. and Georgenia yuyongxinii sp. nov. isolated from plateau pika (Ochotona curzoniae) in the Qinghai-Tibet plateau of China.</title>
        <authorList>
            <person name="Tian Z."/>
        </authorList>
    </citation>
    <scope>NUCLEOTIDE SEQUENCE [LARGE SCALE GENOMIC DNA]</scope>
    <source>
        <strain evidence="3 4">DSM 21501</strain>
    </source>
</reference>
<dbReference type="OrthoDB" id="9807356at2"/>
<dbReference type="AlphaFoldDB" id="A0A7J5UTM3"/>
<evidence type="ECO:0000313" key="3">
    <source>
        <dbReference type="EMBL" id="KAE8765641.1"/>
    </source>
</evidence>
<keyword evidence="2 3" id="KW-0808">Transferase</keyword>
<keyword evidence="4" id="KW-1185">Reference proteome</keyword>
<dbReference type="EMBL" id="WHJE01000007">
    <property type="protein sequence ID" value="KAE8765641.1"/>
    <property type="molecule type" value="Genomic_DNA"/>
</dbReference>